<proteinExistence type="predicted"/>
<feature type="compositionally biased region" description="Polar residues" evidence="1">
    <location>
        <begin position="18"/>
        <end position="37"/>
    </location>
</feature>
<name>A0A7I9YRM7_MYCBU</name>
<keyword evidence="3" id="KW-1185">Reference proteome</keyword>
<comment type="caution">
    <text evidence="2">The sequence shown here is derived from an EMBL/GenBank/DDBJ whole genome shotgun (WGS) entry which is preliminary data.</text>
</comment>
<evidence type="ECO:0000313" key="3">
    <source>
        <dbReference type="Proteomes" id="UP000465360"/>
    </source>
</evidence>
<protein>
    <submittedName>
        <fullName evidence="2">Uncharacterized protein</fullName>
    </submittedName>
</protein>
<dbReference type="AlphaFoldDB" id="A0A7I9YRM7"/>
<sequence length="233" mass="25013">MSCFDPTPQWVTLITGSTTTNSHITGGETVMTNQDTAQAEDHGQGPASEDTDDRARDDKPSDGTLKEKPEPDEDAKEKAAEMMKSYEDRPTLVVPGSGGAISGTAVNDWLDDDGNPKFADDEDSPANKAKNDSGDSADSGDSGDAGDQKPRDDDSEDHTKKARNVTGEDSTTASEGDKTRGEAAEDREREKQSKSMEEQIEEDKAFNKKVIEESEYTPQGSDQGSKESKQAAS</sequence>
<gene>
    <name evidence="2" type="ORF">MBOU_33860</name>
</gene>
<evidence type="ECO:0000313" key="2">
    <source>
        <dbReference type="EMBL" id="GFG91344.1"/>
    </source>
</evidence>
<feature type="compositionally biased region" description="Basic and acidic residues" evidence="1">
    <location>
        <begin position="53"/>
        <end position="90"/>
    </location>
</feature>
<feature type="compositionally biased region" description="Basic and acidic residues" evidence="1">
    <location>
        <begin position="224"/>
        <end position="233"/>
    </location>
</feature>
<feature type="region of interest" description="Disordered" evidence="1">
    <location>
        <begin position="18"/>
        <end position="233"/>
    </location>
</feature>
<dbReference type="EMBL" id="BLKZ01000001">
    <property type="protein sequence ID" value="GFG91344.1"/>
    <property type="molecule type" value="Genomic_DNA"/>
</dbReference>
<evidence type="ECO:0000256" key="1">
    <source>
        <dbReference type="SAM" id="MobiDB-lite"/>
    </source>
</evidence>
<feature type="compositionally biased region" description="Basic and acidic residues" evidence="1">
    <location>
        <begin position="175"/>
        <end position="212"/>
    </location>
</feature>
<accession>A0A7I9YRM7</accession>
<dbReference type="Proteomes" id="UP000465360">
    <property type="component" value="Unassembled WGS sequence"/>
</dbReference>
<reference evidence="2 3" key="1">
    <citation type="journal article" date="2019" name="Emerg. Microbes Infect.">
        <title>Comprehensive subspecies identification of 175 nontuberculous mycobacteria species based on 7547 genomic profiles.</title>
        <authorList>
            <person name="Matsumoto Y."/>
            <person name="Kinjo T."/>
            <person name="Motooka D."/>
            <person name="Nabeya D."/>
            <person name="Jung N."/>
            <person name="Uechi K."/>
            <person name="Horii T."/>
            <person name="Iida T."/>
            <person name="Fujita J."/>
            <person name="Nakamura S."/>
        </authorList>
    </citation>
    <scope>NUCLEOTIDE SEQUENCE [LARGE SCALE GENOMIC DNA]</scope>
    <source>
        <strain evidence="2 3">JCM 30725</strain>
    </source>
</reference>
<organism evidence="2 3">
    <name type="scientific">Mycobacterium bourgelatii</name>
    <dbReference type="NCBI Taxonomy" id="1273442"/>
    <lineage>
        <taxon>Bacteria</taxon>
        <taxon>Bacillati</taxon>
        <taxon>Actinomycetota</taxon>
        <taxon>Actinomycetes</taxon>
        <taxon>Mycobacteriales</taxon>
        <taxon>Mycobacteriaceae</taxon>
        <taxon>Mycobacterium</taxon>
    </lineage>
</organism>